<dbReference type="InterPro" id="IPR002656">
    <property type="entry name" value="Acyl_transf_3_dom"/>
</dbReference>
<keyword evidence="1" id="KW-1133">Transmembrane helix</keyword>
<accession>A0AAN2BM74</accession>
<evidence type="ECO:0000313" key="4">
    <source>
        <dbReference type="Proteomes" id="UP001320119"/>
    </source>
</evidence>
<feature type="transmembrane region" description="Helical" evidence="1">
    <location>
        <begin position="51"/>
        <end position="74"/>
    </location>
</feature>
<reference evidence="3 4" key="1">
    <citation type="journal article" date="2022" name="IScience">
        <title>An ultrasensitive nanofiber-based assay for enzymatic hydrolysis and deep-sea microbial degradation of cellulose.</title>
        <authorList>
            <person name="Tsudome M."/>
            <person name="Tachioka M."/>
            <person name="Miyazaki M."/>
            <person name="Uchimura K."/>
            <person name="Tsuda M."/>
            <person name="Takaki Y."/>
            <person name="Deguchi S."/>
        </authorList>
    </citation>
    <scope>NUCLEOTIDE SEQUENCE [LARGE SCALE GENOMIC DNA]</scope>
    <source>
        <strain evidence="3 4">GE09</strain>
    </source>
</reference>
<feature type="transmembrane region" description="Helical" evidence="1">
    <location>
        <begin position="20"/>
        <end position="39"/>
    </location>
</feature>
<dbReference type="PANTHER" id="PTHR36927">
    <property type="entry name" value="BLR4337 PROTEIN"/>
    <property type="match status" value="1"/>
</dbReference>
<feature type="transmembrane region" description="Helical" evidence="1">
    <location>
        <begin position="95"/>
        <end position="116"/>
    </location>
</feature>
<keyword evidence="1" id="KW-0472">Membrane</keyword>
<dbReference type="RefSeq" id="WP_236985173.1">
    <property type="nucleotide sequence ID" value="NZ_AP023086.1"/>
</dbReference>
<sequence>MTQPMLKNQRLDYLDAVRAFALLLGIVFHASLSFMPLYIGWAVMDISTSPVVPVFMLISHSFRMELFFLIAGFFSHMAFHNQGTKAFIQSRTVRIAIPFIIGWLILRPLIVSGWIMGAASLRGDVDISGALLAGVTTLGELPKGFLTGSHLWFLYYLLLLTAVILVARCAIYLHTPIKNYLAVRADKALCWVCSSPFALIALAIPTAVCLWFMDHWGVDTPDKSLIPHIPVTLLYGGIFLFGWLMHRQANCIDSFSRITGFKVALCLFSVGASVKLSSFEMQTGLPYYTWLKVNFMLSYAVMMWTLIALTLGLFKTLFNRQSKIIRYFSDASYWLYLIHLPIVVWLQVAFAELPLHWGMKWALISSTTIIFSIILYDTCVRATLIGAILNGKKRKRLMSVLK</sequence>
<feature type="domain" description="Acyltransferase 3" evidence="2">
    <location>
        <begin position="12"/>
        <end position="376"/>
    </location>
</feature>
<feature type="transmembrane region" description="Helical" evidence="1">
    <location>
        <begin position="189"/>
        <end position="213"/>
    </location>
</feature>
<dbReference type="Pfam" id="PF01757">
    <property type="entry name" value="Acyl_transf_3"/>
    <property type="match status" value="1"/>
</dbReference>
<evidence type="ECO:0000256" key="1">
    <source>
        <dbReference type="SAM" id="Phobius"/>
    </source>
</evidence>
<feature type="transmembrane region" description="Helical" evidence="1">
    <location>
        <begin position="153"/>
        <end position="177"/>
    </location>
</feature>
<feature type="transmembrane region" description="Helical" evidence="1">
    <location>
        <begin position="225"/>
        <end position="246"/>
    </location>
</feature>
<feature type="transmembrane region" description="Helical" evidence="1">
    <location>
        <begin position="361"/>
        <end position="389"/>
    </location>
</feature>
<proteinExistence type="predicted"/>
<name>A0AAN2BM74_9GAMM</name>
<evidence type="ECO:0000259" key="2">
    <source>
        <dbReference type="Pfam" id="PF01757"/>
    </source>
</evidence>
<dbReference type="InterPro" id="IPR050623">
    <property type="entry name" value="Glucan_succinyl_AcylTrfase"/>
</dbReference>
<gene>
    <name evidence="3" type="ORF">MARGE09_P4075</name>
</gene>
<dbReference type="KEGG" id="marq:MARGE09_P4075"/>
<feature type="transmembrane region" description="Helical" evidence="1">
    <location>
        <begin position="258"/>
        <end position="276"/>
    </location>
</feature>
<dbReference type="AlphaFoldDB" id="A0AAN2BM74"/>
<dbReference type="EMBL" id="AP023086">
    <property type="protein sequence ID" value="BCD99873.1"/>
    <property type="molecule type" value="Genomic_DNA"/>
</dbReference>
<keyword evidence="4" id="KW-1185">Reference proteome</keyword>
<feature type="transmembrane region" description="Helical" evidence="1">
    <location>
        <begin position="334"/>
        <end position="355"/>
    </location>
</feature>
<evidence type="ECO:0000313" key="3">
    <source>
        <dbReference type="EMBL" id="BCD99873.1"/>
    </source>
</evidence>
<dbReference type="GO" id="GO:0016747">
    <property type="term" value="F:acyltransferase activity, transferring groups other than amino-acyl groups"/>
    <property type="evidence" value="ECO:0007669"/>
    <property type="project" value="InterPro"/>
</dbReference>
<keyword evidence="1" id="KW-0812">Transmembrane</keyword>
<dbReference type="Proteomes" id="UP001320119">
    <property type="component" value="Chromosome"/>
</dbReference>
<organism evidence="3 4">
    <name type="scientific">Marinagarivorans cellulosilyticus</name>
    <dbReference type="NCBI Taxonomy" id="2721545"/>
    <lineage>
        <taxon>Bacteria</taxon>
        <taxon>Pseudomonadati</taxon>
        <taxon>Pseudomonadota</taxon>
        <taxon>Gammaproteobacteria</taxon>
        <taxon>Cellvibrionales</taxon>
        <taxon>Cellvibrionaceae</taxon>
        <taxon>Marinagarivorans</taxon>
    </lineage>
</organism>
<protein>
    <recommendedName>
        <fullName evidence="2">Acyltransferase 3 domain-containing protein</fullName>
    </recommendedName>
</protein>
<dbReference type="PANTHER" id="PTHR36927:SF1">
    <property type="entry name" value="MDO-LIKE PROTEIN"/>
    <property type="match status" value="1"/>
</dbReference>
<feature type="transmembrane region" description="Helical" evidence="1">
    <location>
        <begin position="296"/>
        <end position="314"/>
    </location>
</feature>